<dbReference type="Pfam" id="PF00072">
    <property type="entry name" value="Response_reg"/>
    <property type="match status" value="1"/>
</dbReference>
<dbReference type="PRINTS" id="PR00032">
    <property type="entry name" value="HTHARAC"/>
</dbReference>
<dbReference type="CDD" id="cd17536">
    <property type="entry name" value="REC_YesN-like"/>
    <property type="match status" value="1"/>
</dbReference>
<dbReference type="PANTHER" id="PTHR42713:SF3">
    <property type="entry name" value="TRANSCRIPTIONAL REGULATORY PROTEIN HPTR"/>
    <property type="match status" value="1"/>
</dbReference>
<keyword evidence="7" id="KW-0804">Transcription</keyword>
<dbReference type="InterPro" id="IPR009057">
    <property type="entry name" value="Homeodomain-like_sf"/>
</dbReference>
<feature type="modified residue" description="4-aspartylphosphate" evidence="8">
    <location>
        <position position="58"/>
    </location>
</feature>
<evidence type="ECO:0000313" key="12">
    <source>
        <dbReference type="Proteomes" id="UP000616779"/>
    </source>
</evidence>
<dbReference type="InterPro" id="IPR001789">
    <property type="entry name" value="Sig_transdc_resp-reg_receiver"/>
</dbReference>
<keyword evidence="5" id="KW-0805">Transcription regulation</keyword>
<reference evidence="11 12" key="1">
    <citation type="submission" date="2019-10" db="EMBL/GenBank/DDBJ databases">
        <title>Description of Paenibacillus terrestris sp. nov.</title>
        <authorList>
            <person name="Carlier A."/>
            <person name="Qi S."/>
        </authorList>
    </citation>
    <scope>NUCLEOTIDE SEQUENCE [LARGE SCALE GENOMIC DNA]</scope>
    <source>
        <strain evidence="11 12">LMG 31458</strain>
    </source>
</reference>
<comment type="subcellular location">
    <subcellularLocation>
        <location evidence="1">Cytoplasm</location>
    </subcellularLocation>
</comment>
<dbReference type="InterPro" id="IPR020449">
    <property type="entry name" value="Tscrpt_reg_AraC-type_HTH"/>
</dbReference>
<protein>
    <submittedName>
        <fullName evidence="11">Response regulator</fullName>
    </submittedName>
</protein>
<dbReference type="SUPFAM" id="SSF46689">
    <property type="entry name" value="Homeodomain-like"/>
    <property type="match status" value="2"/>
</dbReference>
<sequence length="539" mass="62709">MSLMLKALLVDDEINILRNLGRVIPWEDIGIEIVGLAENGAKALELVDLYKPDIVLSDISMPVMDGITFVQKLRERDDSCECIMLTGYQSFEYARSLMRYGVKEYLMKPIDYEELERVVRRVAHSILVRRLKAKKEEKAWGNVVSLVYEKILYDFLMDYTSVATHPLLTAEGPHLDETEYMLLLVDLEHYAQLSLGWDEKEQRLWNFAIYNVLREALILEKRTYTVLQIRQGEWCLLIEQARGERSDVEINQAKKWANHIRECVKSNVKLEVSVGIHSHYLPVTGLAAVYKRVQWEIHLSPGCNTIVTSTNPNCTSQLQIDLLWQITEDMVFALKQCNRIKTKELMEALNDQLKKIPDSLMLRVQQILHYLVLNLLREMREFNMFKQLEEESIWDKLSYSISAKDLLVVLDEMVSKYLEVFVSKKSSVALMESAKAYIHERMAKDLGIDELASTLGISNSYFSLLFKQHFGVTFVEYLTKLRMETAKSMLEEKERRVAQISESVGYLDGRYFMKIFHRYTGMTPSEYRASRKNIACFHK</sequence>
<accession>A0ABX1XQG5</accession>
<evidence type="ECO:0000259" key="9">
    <source>
        <dbReference type="PROSITE" id="PS01124"/>
    </source>
</evidence>
<dbReference type="SMART" id="SM00342">
    <property type="entry name" value="HTH_ARAC"/>
    <property type="match status" value="1"/>
</dbReference>
<dbReference type="InterPro" id="IPR051552">
    <property type="entry name" value="HptR"/>
</dbReference>
<dbReference type="SMART" id="SM00448">
    <property type="entry name" value="REC"/>
    <property type="match status" value="1"/>
</dbReference>
<evidence type="ECO:0000313" key="11">
    <source>
        <dbReference type="EMBL" id="NOU70780.1"/>
    </source>
</evidence>
<dbReference type="EMBL" id="WHOA01000030">
    <property type="protein sequence ID" value="NOU70780.1"/>
    <property type="molecule type" value="Genomic_DNA"/>
</dbReference>
<dbReference type="InterPro" id="IPR018060">
    <property type="entry name" value="HTH_AraC"/>
</dbReference>
<dbReference type="InterPro" id="IPR011006">
    <property type="entry name" value="CheY-like_superfamily"/>
</dbReference>
<dbReference type="SUPFAM" id="SSF52172">
    <property type="entry name" value="CheY-like"/>
    <property type="match status" value="1"/>
</dbReference>
<dbReference type="Gene3D" id="3.40.50.2300">
    <property type="match status" value="1"/>
</dbReference>
<feature type="domain" description="HTH araC/xylS-type" evidence="9">
    <location>
        <begin position="432"/>
        <end position="530"/>
    </location>
</feature>
<evidence type="ECO:0000256" key="1">
    <source>
        <dbReference type="ARBA" id="ARBA00004496"/>
    </source>
</evidence>
<dbReference type="Proteomes" id="UP000616779">
    <property type="component" value="Unassembled WGS sequence"/>
</dbReference>
<evidence type="ECO:0000256" key="3">
    <source>
        <dbReference type="ARBA" id="ARBA00022553"/>
    </source>
</evidence>
<keyword evidence="4" id="KW-0902">Two-component regulatory system</keyword>
<evidence type="ECO:0000256" key="6">
    <source>
        <dbReference type="ARBA" id="ARBA00023125"/>
    </source>
</evidence>
<feature type="domain" description="Response regulatory" evidence="10">
    <location>
        <begin position="6"/>
        <end position="123"/>
    </location>
</feature>
<keyword evidence="3 8" id="KW-0597">Phosphoprotein</keyword>
<evidence type="ECO:0000256" key="7">
    <source>
        <dbReference type="ARBA" id="ARBA00023163"/>
    </source>
</evidence>
<keyword evidence="2" id="KW-0963">Cytoplasm</keyword>
<keyword evidence="12" id="KW-1185">Reference proteome</keyword>
<dbReference type="Pfam" id="PF12833">
    <property type="entry name" value="HTH_18"/>
    <property type="match status" value="1"/>
</dbReference>
<dbReference type="PROSITE" id="PS01124">
    <property type="entry name" value="HTH_ARAC_FAMILY_2"/>
    <property type="match status" value="1"/>
</dbReference>
<evidence type="ECO:0000256" key="5">
    <source>
        <dbReference type="ARBA" id="ARBA00023015"/>
    </source>
</evidence>
<dbReference type="PANTHER" id="PTHR42713">
    <property type="entry name" value="HISTIDINE KINASE-RELATED"/>
    <property type="match status" value="1"/>
</dbReference>
<keyword evidence="6" id="KW-0238">DNA-binding</keyword>
<proteinExistence type="predicted"/>
<dbReference type="Gene3D" id="1.10.10.60">
    <property type="entry name" value="Homeodomain-like"/>
    <property type="match status" value="2"/>
</dbReference>
<comment type="caution">
    <text evidence="11">The sequence shown here is derived from an EMBL/GenBank/DDBJ whole genome shotgun (WGS) entry which is preliminary data.</text>
</comment>
<dbReference type="PROSITE" id="PS50110">
    <property type="entry name" value="RESPONSE_REGULATORY"/>
    <property type="match status" value="1"/>
</dbReference>
<evidence type="ECO:0000259" key="10">
    <source>
        <dbReference type="PROSITE" id="PS50110"/>
    </source>
</evidence>
<organism evidence="11 12">
    <name type="scientific">Paenibacillus phytorum</name>
    <dbReference type="NCBI Taxonomy" id="2654977"/>
    <lineage>
        <taxon>Bacteria</taxon>
        <taxon>Bacillati</taxon>
        <taxon>Bacillota</taxon>
        <taxon>Bacilli</taxon>
        <taxon>Bacillales</taxon>
        <taxon>Paenibacillaceae</taxon>
        <taxon>Paenibacillus</taxon>
    </lineage>
</organism>
<gene>
    <name evidence="11" type="ORF">GC098_04940</name>
</gene>
<name>A0ABX1XQG5_9BACL</name>
<evidence type="ECO:0000256" key="2">
    <source>
        <dbReference type="ARBA" id="ARBA00022490"/>
    </source>
</evidence>
<evidence type="ECO:0000256" key="4">
    <source>
        <dbReference type="ARBA" id="ARBA00023012"/>
    </source>
</evidence>
<evidence type="ECO:0000256" key="8">
    <source>
        <dbReference type="PROSITE-ProRule" id="PRU00169"/>
    </source>
</evidence>